<organism evidence="1 2">
    <name type="scientific">Methanolacinia petrolearia (strain DSM 11571 / OCM 486 / SEBR 4847)</name>
    <name type="common">Methanoplanus petrolearius</name>
    <dbReference type="NCBI Taxonomy" id="679926"/>
    <lineage>
        <taxon>Archaea</taxon>
        <taxon>Methanobacteriati</taxon>
        <taxon>Methanobacteriota</taxon>
        <taxon>Stenosarchaea group</taxon>
        <taxon>Methanomicrobia</taxon>
        <taxon>Methanomicrobiales</taxon>
        <taxon>Methanomicrobiaceae</taxon>
        <taxon>Methanolacinia</taxon>
    </lineage>
</organism>
<dbReference type="GeneID" id="9743026"/>
<dbReference type="Proteomes" id="UP000006565">
    <property type="component" value="Chromosome"/>
</dbReference>
<keyword evidence="2" id="KW-1185">Reference proteome</keyword>
<dbReference type="OrthoDB" id="229881at2157"/>
<dbReference type="KEGG" id="mpi:Mpet_0577"/>
<name>E1RHP2_METP4</name>
<dbReference type="HOGENOM" id="CLU_152992_0_0_2"/>
<evidence type="ECO:0000313" key="1">
    <source>
        <dbReference type="EMBL" id="ADN35351.1"/>
    </source>
</evidence>
<dbReference type="RefSeq" id="WP_013328529.1">
    <property type="nucleotide sequence ID" value="NC_014507.1"/>
</dbReference>
<dbReference type="AlphaFoldDB" id="E1RHP2"/>
<proteinExistence type="predicted"/>
<dbReference type="SUPFAM" id="SSF46785">
    <property type="entry name" value="Winged helix' DNA-binding domain"/>
    <property type="match status" value="1"/>
</dbReference>
<protein>
    <submittedName>
        <fullName evidence="1">Uncharacterized protein</fullName>
    </submittedName>
</protein>
<dbReference type="InterPro" id="IPR036388">
    <property type="entry name" value="WH-like_DNA-bd_sf"/>
</dbReference>
<gene>
    <name evidence="1" type="ordered locus">Mpet_0577</name>
</gene>
<dbReference type="eggNOG" id="arCOG01345">
    <property type="taxonomic scope" value="Archaea"/>
</dbReference>
<dbReference type="STRING" id="679926.Mpet_0577"/>
<sequence>MLNKLKTETEIVLRHIQVIKIVSEHQPIGILKLSEITKIPSHKIRYSLKVLEQLGYIQASPAGAVATPKAAELMENLDAQTDEIIALLKKIKAATES</sequence>
<dbReference type="EMBL" id="CP002117">
    <property type="protein sequence ID" value="ADN35351.1"/>
    <property type="molecule type" value="Genomic_DNA"/>
</dbReference>
<accession>E1RHP2</accession>
<reference evidence="1 2" key="1">
    <citation type="journal article" date="2010" name="Stand. Genomic Sci.">
        <title>Complete genome sequence of Methanoplanus petrolearius type strain (SEBR 4847).</title>
        <authorList>
            <person name="Brambilla E."/>
            <person name="Djao O.D."/>
            <person name="Daligault H."/>
            <person name="Lapidus A."/>
            <person name="Lucas S."/>
            <person name="Hammon N."/>
            <person name="Nolan M."/>
            <person name="Tice H."/>
            <person name="Cheng J.F."/>
            <person name="Han C."/>
            <person name="Tapia R."/>
            <person name="Goodwin L."/>
            <person name="Pitluck S."/>
            <person name="Liolios K."/>
            <person name="Ivanova N."/>
            <person name="Mavromatis K."/>
            <person name="Mikhailova N."/>
            <person name="Pati A."/>
            <person name="Chen A."/>
            <person name="Palaniappan K."/>
            <person name="Land M."/>
            <person name="Hauser L."/>
            <person name="Chang Y.J."/>
            <person name="Jeffries C.D."/>
            <person name="Rohde M."/>
            <person name="Spring S."/>
            <person name="Sikorski J."/>
            <person name="Goker M."/>
            <person name="Woyke T."/>
            <person name="Bristow J."/>
            <person name="Eisen J.A."/>
            <person name="Markowitz V."/>
            <person name="Hugenholtz P."/>
            <person name="Kyrpides N.C."/>
            <person name="Klenk H.P."/>
        </authorList>
    </citation>
    <scope>NUCLEOTIDE SEQUENCE [LARGE SCALE GENOMIC DNA]</scope>
    <source>
        <strain evidence="2">DSM 11571 / OCM 486 / SEBR 4847</strain>
    </source>
</reference>
<dbReference type="Gene3D" id="1.10.10.10">
    <property type="entry name" value="Winged helix-like DNA-binding domain superfamily/Winged helix DNA-binding domain"/>
    <property type="match status" value="1"/>
</dbReference>
<evidence type="ECO:0000313" key="2">
    <source>
        <dbReference type="Proteomes" id="UP000006565"/>
    </source>
</evidence>
<dbReference type="InterPro" id="IPR036390">
    <property type="entry name" value="WH_DNA-bd_sf"/>
</dbReference>